<comment type="caution">
    <text evidence="1">The sequence shown here is derived from an EMBL/GenBank/DDBJ whole genome shotgun (WGS) entry which is preliminary data.</text>
</comment>
<dbReference type="OrthoDB" id="2917489at2"/>
<dbReference type="AlphaFoldDB" id="A0A3P3U8V6"/>
<proteinExistence type="predicted"/>
<accession>A0A3P3U8V6</accession>
<keyword evidence="2" id="KW-1185">Reference proteome</keyword>
<gene>
    <name evidence="1" type="ORF">EHV15_26330</name>
</gene>
<dbReference type="InterPro" id="IPR049457">
    <property type="entry name" value="Emfourin"/>
</dbReference>
<evidence type="ECO:0000313" key="2">
    <source>
        <dbReference type="Proteomes" id="UP000267017"/>
    </source>
</evidence>
<dbReference type="RefSeq" id="WP_128633835.1">
    <property type="nucleotide sequence ID" value="NZ_RRCN01000001.1"/>
</dbReference>
<organism evidence="1 2">
    <name type="scientific">Paenibacillus oralis</name>
    <dbReference type="NCBI Taxonomy" id="2490856"/>
    <lineage>
        <taxon>Bacteria</taxon>
        <taxon>Bacillati</taxon>
        <taxon>Bacillota</taxon>
        <taxon>Bacilli</taxon>
        <taxon>Bacillales</taxon>
        <taxon>Paenibacillaceae</taxon>
        <taxon>Paenibacillus</taxon>
    </lineage>
</organism>
<sequence>MKLAFQSTGGFLGLRLSYHIESDDLPKEKATRLIRLVEESRFFEVSQYGLSKVEMNRLPDVINYSLSITKDGTSNTLHFNDVTMPEKLQPLVSYIRDLAMDQSKNN</sequence>
<evidence type="ECO:0000313" key="1">
    <source>
        <dbReference type="EMBL" id="RRJ66038.1"/>
    </source>
</evidence>
<protein>
    <submittedName>
        <fullName evidence="1">Uncharacterized protein</fullName>
    </submittedName>
</protein>
<name>A0A3P3U8V6_9BACL</name>
<dbReference type="EMBL" id="RRCN01000001">
    <property type="protein sequence ID" value="RRJ66038.1"/>
    <property type="molecule type" value="Genomic_DNA"/>
</dbReference>
<dbReference type="Proteomes" id="UP000267017">
    <property type="component" value="Unassembled WGS sequence"/>
</dbReference>
<reference evidence="1 2" key="1">
    <citation type="submission" date="2018-11" db="EMBL/GenBank/DDBJ databases">
        <title>Genome sequencing of Paenibacillus sp. KCOM 3021 (= ChDC PVNT-B20).</title>
        <authorList>
            <person name="Kook J.-K."/>
            <person name="Park S.-N."/>
            <person name="Lim Y.K."/>
        </authorList>
    </citation>
    <scope>NUCLEOTIDE SEQUENCE [LARGE SCALE GENOMIC DNA]</scope>
    <source>
        <strain evidence="1 2">KCOM 3021</strain>
    </source>
</reference>
<dbReference type="Pfam" id="PF20242">
    <property type="entry name" value="Emfourin"/>
    <property type="match status" value="1"/>
</dbReference>